<dbReference type="AlphaFoldDB" id="A0A2M9HGS5"/>
<protein>
    <submittedName>
        <fullName evidence="2">Inositol monophosphatase</fullName>
    </submittedName>
</protein>
<dbReference type="OrthoDB" id="9772456at2"/>
<dbReference type="PRINTS" id="PR00377">
    <property type="entry name" value="IMPHPHTASES"/>
</dbReference>
<dbReference type="SUPFAM" id="SSF56655">
    <property type="entry name" value="Carbohydrate phosphatase"/>
    <property type="match status" value="1"/>
</dbReference>
<dbReference type="GO" id="GO:0006020">
    <property type="term" value="P:inositol metabolic process"/>
    <property type="evidence" value="ECO:0007669"/>
    <property type="project" value="TreeGrafter"/>
</dbReference>
<sequence length="276" mass="30430">MDLRELAVKVADVAEQAGLHALQDQLKPHDFTTELDAASKHHKFSSEIDERLVRYCHERINAIEPHECWEEVGSDVKPGGLYWCIGHIDGAINFVRDMHEWTVTVSLMRVDEEGRSKPILGVVHAPALRRTYLAAEGAGAIRIRSTEQGKKREKIMPSTTPTLKGAVVSFGMSYFPEESKRALHTVASLAGKPADVKRVGPVSMDLCKVADGSYDAYFEPSLHSWDVPGVSAGAVVVWEAQGQIGRWDGSDIDWGANNDIVATNGLIIDDLKQYLQ</sequence>
<keyword evidence="3" id="KW-1185">Reference proteome</keyword>
<dbReference type="PANTHER" id="PTHR20854:SF4">
    <property type="entry name" value="INOSITOL-1-MONOPHOSPHATASE-RELATED"/>
    <property type="match status" value="1"/>
</dbReference>
<dbReference type="GO" id="GO:0007165">
    <property type="term" value="P:signal transduction"/>
    <property type="evidence" value="ECO:0007669"/>
    <property type="project" value="TreeGrafter"/>
</dbReference>
<evidence type="ECO:0000256" key="1">
    <source>
        <dbReference type="PIRSR" id="PIRSR600760-2"/>
    </source>
</evidence>
<keyword evidence="1" id="KW-0460">Magnesium</keyword>
<evidence type="ECO:0000313" key="3">
    <source>
        <dbReference type="Proteomes" id="UP000231451"/>
    </source>
</evidence>
<dbReference type="Proteomes" id="UP000231451">
    <property type="component" value="Unassembled WGS sequence"/>
</dbReference>
<evidence type="ECO:0000313" key="2">
    <source>
        <dbReference type="EMBL" id="PJM76016.1"/>
    </source>
</evidence>
<name>A0A2M9HGS5_9BIFI</name>
<dbReference type="RefSeq" id="WP_100511850.1">
    <property type="nucleotide sequence ID" value="NZ_PEBK01000001.1"/>
</dbReference>
<proteinExistence type="predicted"/>
<keyword evidence="1" id="KW-0479">Metal-binding</keyword>
<dbReference type="InterPro" id="IPR000760">
    <property type="entry name" value="Inositol_monophosphatase-like"/>
</dbReference>
<dbReference type="Gene3D" id="3.30.540.10">
    <property type="entry name" value="Fructose-1,6-Bisphosphatase, subunit A, domain 1"/>
    <property type="match status" value="1"/>
</dbReference>
<comment type="caution">
    <text evidence="2">The sequence shown here is derived from an EMBL/GenBank/DDBJ whole genome shotgun (WGS) entry which is preliminary data.</text>
</comment>
<dbReference type="Gene3D" id="3.40.190.80">
    <property type="match status" value="1"/>
</dbReference>
<reference evidence="2 3" key="1">
    <citation type="submission" date="2017-10" db="EMBL/GenBank/DDBJ databases">
        <title>Draft genome sequences of strains TRE 1, TRE 9, TRE H and TRI 7, isolated from tamarins, belonging to four potential novel Bifidobacterium species.</title>
        <authorList>
            <person name="Mattarelli P."/>
            <person name="Modesto M."/>
            <person name="Puglisi E."/>
            <person name="Morelli L."/>
            <person name="Spezio C."/>
            <person name="Bonetti A."/>
            <person name="Sandri C."/>
        </authorList>
    </citation>
    <scope>NUCLEOTIDE SEQUENCE [LARGE SCALE GENOMIC DNA]</scope>
    <source>
        <strain evidence="3">TRI7</strain>
    </source>
</reference>
<dbReference type="GO" id="GO:0008934">
    <property type="term" value="F:inositol monophosphate 1-phosphatase activity"/>
    <property type="evidence" value="ECO:0007669"/>
    <property type="project" value="TreeGrafter"/>
</dbReference>
<feature type="binding site" evidence="1">
    <location>
        <position position="89"/>
    </location>
    <ligand>
        <name>Mg(2+)</name>
        <dbReference type="ChEBI" id="CHEBI:18420"/>
        <label>1</label>
        <note>catalytic</note>
    </ligand>
</feature>
<dbReference type="PANTHER" id="PTHR20854">
    <property type="entry name" value="INOSITOL MONOPHOSPHATASE"/>
    <property type="match status" value="1"/>
</dbReference>
<feature type="binding site" evidence="1">
    <location>
        <position position="226"/>
    </location>
    <ligand>
        <name>Mg(2+)</name>
        <dbReference type="ChEBI" id="CHEBI:18420"/>
        <label>1</label>
        <note>catalytic</note>
    </ligand>
</feature>
<organism evidence="2 3">
    <name type="scientific">Bifidobacterium simiarum</name>
    <dbReference type="NCBI Taxonomy" id="2045441"/>
    <lineage>
        <taxon>Bacteria</taxon>
        <taxon>Bacillati</taxon>
        <taxon>Actinomycetota</taxon>
        <taxon>Actinomycetes</taxon>
        <taxon>Bifidobacteriales</taxon>
        <taxon>Bifidobacteriaceae</taxon>
        <taxon>Bifidobacterium</taxon>
    </lineage>
</organism>
<comment type="cofactor">
    <cofactor evidence="1">
        <name>Mg(2+)</name>
        <dbReference type="ChEBI" id="CHEBI:18420"/>
    </cofactor>
</comment>
<dbReference type="GO" id="GO:0046872">
    <property type="term" value="F:metal ion binding"/>
    <property type="evidence" value="ECO:0007669"/>
    <property type="project" value="UniProtKB-KW"/>
</dbReference>
<dbReference type="EMBL" id="PEBK01000001">
    <property type="protein sequence ID" value="PJM76016.1"/>
    <property type="molecule type" value="Genomic_DNA"/>
</dbReference>
<dbReference type="CDD" id="cd01637">
    <property type="entry name" value="IMPase_like"/>
    <property type="match status" value="1"/>
</dbReference>
<gene>
    <name evidence="2" type="ORF">CSQ87_00235</name>
</gene>
<dbReference type="Pfam" id="PF00459">
    <property type="entry name" value="Inositol_P"/>
    <property type="match status" value="1"/>
</dbReference>
<accession>A0A2M9HGS5</accession>
<feature type="binding site" evidence="1">
    <location>
        <position position="88"/>
    </location>
    <ligand>
        <name>Mg(2+)</name>
        <dbReference type="ChEBI" id="CHEBI:18420"/>
        <label>1</label>
        <note>catalytic</note>
    </ligand>
</feature>